<name>A0A0J7B0A3_COCIT</name>
<accession>A0A0J7B0A3</accession>
<dbReference type="Proteomes" id="UP000054565">
    <property type="component" value="Unassembled WGS sequence"/>
</dbReference>
<gene>
    <name evidence="1" type="ORF">CIRG_02894</name>
</gene>
<sequence>MGACQWDSPPTNSPKLWKKAFKFTVKTGKLVRQGKGGVDWYRYQKEVLLAKLFPFVKECLEFRKMELQHIPIFTNKSSTTYTRSTTYFGLAIHQI</sequence>
<evidence type="ECO:0000313" key="1">
    <source>
        <dbReference type="EMBL" id="KMP03202.1"/>
    </source>
</evidence>
<reference evidence="2" key="1">
    <citation type="journal article" date="2010" name="Genome Res.">
        <title>Population genomic sequencing of Coccidioides fungi reveals recent hybridization and transposon control.</title>
        <authorList>
            <person name="Neafsey D.E."/>
            <person name="Barker B.M."/>
            <person name="Sharpton T.J."/>
            <person name="Stajich J.E."/>
            <person name="Park D.J."/>
            <person name="Whiston E."/>
            <person name="Hung C.-Y."/>
            <person name="McMahan C."/>
            <person name="White J."/>
            <person name="Sykes S."/>
            <person name="Heiman D."/>
            <person name="Young S."/>
            <person name="Zeng Q."/>
            <person name="Abouelleil A."/>
            <person name="Aftuck L."/>
            <person name="Bessette D."/>
            <person name="Brown A."/>
            <person name="FitzGerald M."/>
            <person name="Lui A."/>
            <person name="Macdonald J.P."/>
            <person name="Priest M."/>
            <person name="Orbach M.J."/>
            <person name="Galgiani J.N."/>
            <person name="Kirkland T.N."/>
            <person name="Cole G.T."/>
            <person name="Birren B.W."/>
            <person name="Henn M.R."/>
            <person name="Taylor J.W."/>
            <person name="Rounsley S.D."/>
        </authorList>
    </citation>
    <scope>NUCLEOTIDE SEQUENCE [LARGE SCALE GENOMIC DNA]</scope>
    <source>
        <strain evidence="2">RMSCC 2394</strain>
    </source>
</reference>
<protein>
    <submittedName>
        <fullName evidence="1">Uncharacterized protein</fullName>
    </submittedName>
</protein>
<dbReference type="AlphaFoldDB" id="A0A0J7B0A3"/>
<evidence type="ECO:0000313" key="2">
    <source>
        <dbReference type="Proteomes" id="UP000054565"/>
    </source>
</evidence>
<dbReference type="EMBL" id="DS028094">
    <property type="protein sequence ID" value="KMP03202.1"/>
    <property type="molecule type" value="Genomic_DNA"/>
</dbReference>
<organism evidence="1 2">
    <name type="scientific">Coccidioides immitis RMSCC 2394</name>
    <dbReference type="NCBI Taxonomy" id="404692"/>
    <lineage>
        <taxon>Eukaryota</taxon>
        <taxon>Fungi</taxon>
        <taxon>Dikarya</taxon>
        <taxon>Ascomycota</taxon>
        <taxon>Pezizomycotina</taxon>
        <taxon>Eurotiomycetes</taxon>
        <taxon>Eurotiomycetidae</taxon>
        <taxon>Onygenales</taxon>
        <taxon>Onygenaceae</taxon>
        <taxon>Coccidioides</taxon>
    </lineage>
</organism>
<proteinExistence type="predicted"/>